<organism evidence="1 2">
    <name type="scientific">Bacillus phage vB_BspS_SplendidRed</name>
    <dbReference type="NCBI Taxonomy" id="2591379"/>
    <lineage>
        <taxon>Viruses</taxon>
        <taxon>Duplodnaviria</taxon>
        <taxon>Heunggongvirae</taxon>
        <taxon>Uroviricota</taxon>
        <taxon>Caudoviricetes</taxon>
        <taxon>Trautnerviridae</taxon>
        <taxon>Polsinellivirinae</taxon>
        <taxon>Splendidredvirus</taxon>
        <taxon>Splendidredvirus splendidred</taxon>
    </lineage>
</organism>
<name>A0A5B9NL87_9CAUD</name>
<dbReference type="Proteomes" id="UP000324040">
    <property type="component" value="Segment"/>
</dbReference>
<accession>A0A5B9NL87</accession>
<evidence type="ECO:0000313" key="2">
    <source>
        <dbReference type="Proteomes" id="UP000324040"/>
    </source>
</evidence>
<sequence length="101" mass="11843">MVEMLKLMNIGSPIKDFENKGTVLAGIFNDPLHMKRLFEFLAEIDEIVEEDLKNDGGNVWEISNHWIVFNHEGCYWGIYYKEGSRCVINTRDKKLITFMNK</sequence>
<gene>
    <name evidence="1" type="ORF">SPLENDIDRED_48</name>
</gene>
<proteinExistence type="predicted"/>
<evidence type="ECO:0000313" key="1">
    <source>
        <dbReference type="EMBL" id="QEG13522.1"/>
    </source>
</evidence>
<reference evidence="1 2" key="1">
    <citation type="submission" date="2019-06" db="EMBL/GenBank/DDBJ databases">
        <authorList>
            <person name="Handoko Y.A."/>
            <person name="Wardani A.K."/>
            <person name="Sutrisno A.A."/>
            <person name="Widjanarko S.B."/>
            <person name="Sharma R."/>
            <person name="Grose J.H."/>
        </authorList>
    </citation>
    <scope>NUCLEOTIDE SEQUENCE [LARGE SCALE GENOMIC DNA]</scope>
</reference>
<keyword evidence="2" id="KW-1185">Reference proteome</keyword>
<protein>
    <submittedName>
        <fullName evidence="1">Uncharacterized protein</fullName>
    </submittedName>
</protein>
<dbReference type="EMBL" id="MN013088">
    <property type="protein sequence ID" value="QEG13522.1"/>
    <property type="molecule type" value="Genomic_DNA"/>
</dbReference>